<dbReference type="Pfam" id="PF02687">
    <property type="entry name" value="FtsX"/>
    <property type="match status" value="2"/>
</dbReference>
<evidence type="ECO:0000259" key="8">
    <source>
        <dbReference type="Pfam" id="PF02687"/>
    </source>
</evidence>
<evidence type="ECO:0000256" key="5">
    <source>
        <dbReference type="ARBA" id="ARBA00023136"/>
    </source>
</evidence>
<feature type="domain" description="ABC3 transporter permease C-terminal" evidence="8">
    <location>
        <begin position="692"/>
        <end position="797"/>
    </location>
</feature>
<keyword evidence="5 7" id="KW-0472">Membrane</keyword>
<feature type="transmembrane region" description="Helical" evidence="7">
    <location>
        <begin position="767"/>
        <end position="792"/>
    </location>
</feature>
<feature type="transmembrane region" description="Helical" evidence="7">
    <location>
        <begin position="731"/>
        <end position="755"/>
    </location>
</feature>
<evidence type="ECO:0000256" key="2">
    <source>
        <dbReference type="ARBA" id="ARBA00022475"/>
    </source>
</evidence>
<evidence type="ECO:0000256" key="6">
    <source>
        <dbReference type="ARBA" id="ARBA00038076"/>
    </source>
</evidence>
<evidence type="ECO:0000313" key="9">
    <source>
        <dbReference type="EMBL" id="MFB9325798.1"/>
    </source>
</evidence>
<accession>A0ABV5KN43</accession>
<gene>
    <name evidence="9" type="ORF">ACFFSY_07645</name>
</gene>
<comment type="subcellular location">
    <subcellularLocation>
        <location evidence="1">Cell membrane</location>
        <topology evidence="1">Multi-pass membrane protein</topology>
    </subcellularLocation>
</comment>
<evidence type="ECO:0000256" key="1">
    <source>
        <dbReference type="ARBA" id="ARBA00004651"/>
    </source>
</evidence>
<keyword evidence="2" id="KW-1003">Cell membrane</keyword>
<evidence type="ECO:0000256" key="4">
    <source>
        <dbReference type="ARBA" id="ARBA00022989"/>
    </source>
</evidence>
<feature type="transmembrane region" description="Helical" evidence="7">
    <location>
        <begin position="402"/>
        <end position="421"/>
    </location>
</feature>
<dbReference type="PANTHER" id="PTHR30572:SF4">
    <property type="entry name" value="ABC TRANSPORTER PERMEASE YTRF"/>
    <property type="match status" value="1"/>
</dbReference>
<keyword evidence="10" id="KW-1185">Reference proteome</keyword>
<name>A0ABV5KN43_9BACL</name>
<dbReference type="InterPro" id="IPR003838">
    <property type="entry name" value="ABC3_permease_C"/>
</dbReference>
<evidence type="ECO:0000256" key="3">
    <source>
        <dbReference type="ARBA" id="ARBA00022692"/>
    </source>
</evidence>
<evidence type="ECO:0000256" key="7">
    <source>
        <dbReference type="SAM" id="Phobius"/>
    </source>
</evidence>
<feature type="transmembrane region" description="Helical" evidence="7">
    <location>
        <begin position="655"/>
        <end position="671"/>
    </location>
</feature>
<keyword evidence="3 7" id="KW-0812">Transmembrane</keyword>
<proteinExistence type="inferred from homology"/>
<dbReference type="EMBL" id="JBHMDO010000015">
    <property type="protein sequence ID" value="MFB9325798.1"/>
    <property type="molecule type" value="Genomic_DNA"/>
</dbReference>
<comment type="similarity">
    <text evidence="6">Belongs to the ABC-4 integral membrane protein family.</text>
</comment>
<dbReference type="Proteomes" id="UP001589747">
    <property type="component" value="Unassembled WGS sequence"/>
</dbReference>
<dbReference type="InterPro" id="IPR050250">
    <property type="entry name" value="Macrolide_Exporter_MacB"/>
</dbReference>
<feature type="transmembrane region" description="Helical" evidence="7">
    <location>
        <begin position="15"/>
        <end position="35"/>
    </location>
</feature>
<protein>
    <submittedName>
        <fullName evidence="9">FtsX-like permease family protein</fullName>
    </submittedName>
</protein>
<comment type="caution">
    <text evidence="9">The sequence shown here is derived from an EMBL/GenBank/DDBJ whole genome shotgun (WGS) entry which is preliminary data.</text>
</comment>
<feature type="transmembrane region" description="Helical" evidence="7">
    <location>
        <begin position="280"/>
        <end position="305"/>
    </location>
</feature>
<evidence type="ECO:0000313" key="10">
    <source>
        <dbReference type="Proteomes" id="UP001589747"/>
    </source>
</evidence>
<organism evidence="9 10">
    <name type="scientific">Paenibacillus aurantiacus</name>
    <dbReference type="NCBI Taxonomy" id="1936118"/>
    <lineage>
        <taxon>Bacteria</taxon>
        <taxon>Bacillati</taxon>
        <taxon>Bacillota</taxon>
        <taxon>Bacilli</taxon>
        <taxon>Bacillales</taxon>
        <taxon>Paenibacillaceae</taxon>
        <taxon>Paenibacillus</taxon>
    </lineage>
</organism>
<dbReference type="PANTHER" id="PTHR30572">
    <property type="entry name" value="MEMBRANE COMPONENT OF TRANSPORTER-RELATED"/>
    <property type="match status" value="1"/>
</dbReference>
<dbReference type="RefSeq" id="WP_377492327.1">
    <property type="nucleotide sequence ID" value="NZ_JBHMDO010000015.1"/>
</dbReference>
<feature type="transmembrane region" description="Helical" evidence="7">
    <location>
        <begin position="239"/>
        <end position="260"/>
    </location>
</feature>
<feature type="domain" description="ABC3 transporter permease C-terminal" evidence="8">
    <location>
        <begin position="242"/>
        <end position="345"/>
    </location>
</feature>
<feature type="transmembrane region" description="Helical" evidence="7">
    <location>
        <begin position="326"/>
        <end position="350"/>
    </location>
</feature>
<reference evidence="9 10" key="1">
    <citation type="submission" date="2024-09" db="EMBL/GenBank/DDBJ databases">
        <authorList>
            <person name="Sun Q."/>
            <person name="Mori K."/>
        </authorList>
    </citation>
    <scope>NUCLEOTIDE SEQUENCE [LARGE SCALE GENOMIC DNA]</scope>
    <source>
        <strain evidence="9 10">TISTR 2452</strain>
    </source>
</reference>
<sequence length="809" mass="91758">MFYLAFKFLIARKKWLILMTVSFSIVITTVLTIFSSTTMINRNMKLYAFSQYGEFSGVIMNQAYPSRSEVSYGHFAITGSVSLKNNRSAAVGWIDEKFIDLGHLSLLAGTFPKSDDEVAIEAHYLKFLNPNWKLGTIHELHIGNESRKLKLTGIVDNYSAKWGVDTRKTLFPNILAGRNASDNQVNANVLIPYDSKMTSDGNYESAYRKIMNRGGQGFMNERLIYYGLKDFGIITKLSLVVQLIILIVALVSLTTLISFYNANRNFNFAVLKSLGATSKYLYQLTVFQTSYIFMLGTLLSIPLVLILKKVITSGNYNSGITRSSDWLAMGSGSLKWLVVLYGVIVVSSLLSVRTLKDKSAKQSFETDIALGNHRTVEWISSINSFRIKQLAIQLFLFPKRTLLSLLTIIISIMVILISVTFSKETAGTWDSEDDYYLSSQENIFSKTIDRHIVRVSPDIIYSPEEVHKLESLKGINLVDKEPSMFDIMPILKKENLTPYLLSWIEKYSSDQQKELTFYEDVIIPNATFMLDSSGNFNKNNDLGNKDLPSLALYCPDMQPEEQKQLLGKNITLSRIVLDQEGSPIVKKWEFRIAKVVNAPYQLSADDVVVAHDDVTIVLDEQYALQQGITKGYKDLSIYLRGDVSDTDAKNIYNEVYALAAVTPGGLFQYIPKVISDWRRMSDFIYRSGALTFYVAILLSITCIYTILNGKYQVRKRYWGIYRSLGMRLKDIYSFLLLEVFVYFSISTFVSSGLYIAFLYFNQLSYPMIVYCRILALTLFGVIVLLVVVSTYLRRKIGQDTISSLLKSET</sequence>
<keyword evidence="4 7" id="KW-1133">Transmembrane helix</keyword>
<feature type="transmembrane region" description="Helical" evidence="7">
    <location>
        <begin position="683"/>
        <end position="707"/>
    </location>
</feature>